<keyword evidence="5" id="KW-0547">Nucleotide-binding</keyword>
<dbReference type="Pfam" id="PF00006">
    <property type="entry name" value="ATP-synt_ab"/>
    <property type="match status" value="1"/>
</dbReference>
<dbReference type="Gene3D" id="2.40.50.140">
    <property type="entry name" value="Nucleic acid-binding proteins"/>
    <property type="match status" value="1"/>
</dbReference>
<evidence type="ECO:0000256" key="2">
    <source>
        <dbReference type="ARBA" id="ARBA00022806"/>
    </source>
</evidence>
<feature type="binding site" evidence="5">
    <location>
        <position position="163"/>
    </location>
    <ligand>
        <name>ATP</name>
        <dbReference type="ChEBI" id="CHEBI:30616"/>
    </ligand>
</feature>
<dbReference type="EC" id="3.6.4.-" evidence="5"/>
<sequence length="371" mass="40811">MPNEPHSEVKGVVQRTKQGDAYLRDPLRAFAPSTADVFIPSVLVERYVLVDGAEVRGVAGATKQGLQLVEVQEICGLTPEAFAARKPFDQLVAIDPCDRFRLGDSGKISMRAVELIAPIGKGTRGLIVAPPKAGKTQLLEELTHAIHASAPEARIILLLIDERPEEVTHFRRTVPAEVFASSNDQSLEDHIRLAELTMAHVRCELECGRDVVVLIDSLTRMTRAFNLAGRGANRTLSGGIDARALEIPRRFFGLARNIEHGGSVTVLATVLVETGSRMDDLIFEEFKATGNSEIVLDRSLAEARIFPAIDIKASGTRREELLYTPTEMEKLTLLRRALAERDSKSAMLGLLKLLEKAPTNDELLRRLKKKA</sequence>
<dbReference type="InterPro" id="IPR000194">
    <property type="entry name" value="ATPase_F1/V1/A1_a/bsu_nucl-bd"/>
</dbReference>
<evidence type="ECO:0000256" key="6">
    <source>
        <dbReference type="PROSITE-ProRule" id="PRU01203"/>
    </source>
</evidence>
<dbReference type="GO" id="GO:0005524">
    <property type="term" value="F:ATP binding"/>
    <property type="evidence" value="ECO:0007669"/>
    <property type="project" value="UniProtKB-UniRule"/>
</dbReference>
<keyword evidence="5 6" id="KW-0694">RNA-binding</keyword>
<feature type="binding site" evidence="5">
    <location>
        <begin position="132"/>
        <end position="137"/>
    </location>
    <ligand>
        <name>ATP</name>
        <dbReference type="ChEBI" id="CHEBI:30616"/>
    </ligand>
</feature>
<dbReference type="GO" id="GO:0004386">
    <property type="term" value="F:helicase activity"/>
    <property type="evidence" value="ECO:0007669"/>
    <property type="project" value="UniProtKB-UniRule"/>
</dbReference>
<organism evidence="8">
    <name type="scientific">Caldilinea aerophila</name>
    <dbReference type="NCBI Taxonomy" id="133453"/>
    <lineage>
        <taxon>Bacteria</taxon>
        <taxon>Bacillati</taxon>
        <taxon>Chloroflexota</taxon>
        <taxon>Caldilineae</taxon>
        <taxon>Caldilineales</taxon>
        <taxon>Caldilineaceae</taxon>
        <taxon>Caldilinea</taxon>
    </lineage>
</organism>
<proteinExistence type="inferred from homology"/>
<reference evidence="8" key="1">
    <citation type="journal article" date="2020" name="mSystems">
        <title>Genome- and Community-Level Interaction Insights into Carbon Utilization and Element Cycling Functions of Hydrothermarchaeota in Hydrothermal Sediment.</title>
        <authorList>
            <person name="Zhou Z."/>
            <person name="Liu Y."/>
            <person name="Xu W."/>
            <person name="Pan J."/>
            <person name="Luo Z.H."/>
            <person name="Li M."/>
        </authorList>
    </citation>
    <scope>NUCLEOTIDE SEQUENCE [LARGE SCALE GENOMIC DNA]</scope>
    <source>
        <strain evidence="8">SpSt-289</strain>
    </source>
</reference>
<gene>
    <name evidence="5" type="primary">rho</name>
    <name evidence="8" type="ORF">ENQ20_07800</name>
</gene>
<dbReference type="NCBIfam" id="NF006886">
    <property type="entry name" value="PRK09376.1"/>
    <property type="match status" value="1"/>
</dbReference>
<comment type="function">
    <text evidence="5">Facilitates transcription termination by a mechanism that involves Rho binding to the nascent RNA, activation of Rho's RNA-dependent ATPase activity, and release of the mRNA from the DNA template.</text>
</comment>
<dbReference type="GO" id="GO:0006353">
    <property type="term" value="P:DNA-templated transcription termination"/>
    <property type="evidence" value="ECO:0007669"/>
    <property type="project" value="UniProtKB-UniRule"/>
</dbReference>
<dbReference type="EMBL" id="DSMG01000083">
    <property type="protein sequence ID" value="HDX31384.1"/>
    <property type="molecule type" value="Genomic_DNA"/>
</dbReference>
<dbReference type="PANTHER" id="PTHR46425:SF1">
    <property type="entry name" value="TRANSCRIPTION TERMINATION FACTOR RHO"/>
    <property type="match status" value="1"/>
</dbReference>
<keyword evidence="3 5" id="KW-0805">Transcription regulation</keyword>
<evidence type="ECO:0000313" key="8">
    <source>
        <dbReference type="EMBL" id="HDX31384.1"/>
    </source>
</evidence>
<dbReference type="GO" id="GO:0003723">
    <property type="term" value="F:RNA binding"/>
    <property type="evidence" value="ECO:0007669"/>
    <property type="project" value="UniProtKB-UniRule"/>
</dbReference>
<dbReference type="GO" id="GO:0016787">
    <property type="term" value="F:hydrolase activity"/>
    <property type="evidence" value="ECO:0007669"/>
    <property type="project" value="UniProtKB-KW"/>
</dbReference>
<comment type="caution">
    <text evidence="8">The sequence shown here is derived from an EMBL/GenBank/DDBJ whole genome shotgun (WGS) entry which is preliminary data.</text>
</comment>
<evidence type="ECO:0000256" key="1">
    <source>
        <dbReference type="ARBA" id="ARBA00022801"/>
    </source>
</evidence>
<feature type="binding site" evidence="5">
    <location>
        <begin position="120"/>
        <end position="125"/>
    </location>
    <ligand>
        <name>ATP</name>
        <dbReference type="ChEBI" id="CHEBI:30616"/>
    </ligand>
</feature>
<dbReference type="InterPro" id="IPR011113">
    <property type="entry name" value="Rho_RNA-bd"/>
</dbReference>
<keyword evidence="2 5" id="KW-0347">Helicase</keyword>
<dbReference type="SUPFAM" id="SSF52540">
    <property type="entry name" value="P-loop containing nucleoside triphosphate hydrolases"/>
    <property type="match status" value="1"/>
</dbReference>
<protein>
    <recommendedName>
        <fullName evidence="5">Transcription termination factor Rho</fullName>
        <ecNumber evidence="5">3.6.4.-</ecNumber>
    </recommendedName>
    <alternativeName>
        <fullName evidence="5">ATP-dependent helicase Rho</fullName>
    </alternativeName>
</protein>
<dbReference type="HAMAP" id="MF_01884">
    <property type="entry name" value="Rho"/>
    <property type="match status" value="1"/>
</dbReference>
<name>A0A7C1JCK3_9CHLR</name>
<comment type="subunit">
    <text evidence="5">Homohexamer. The homohexamer assembles into an open ring structure.</text>
</comment>
<keyword evidence="5" id="KW-0806">Transcription termination</keyword>
<dbReference type="PROSITE" id="PS51856">
    <property type="entry name" value="RHO_RNA_BD"/>
    <property type="match status" value="1"/>
</dbReference>
<evidence type="ECO:0000256" key="4">
    <source>
        <dbReference type="ARBA" id="ARBA00023163"/>
    </source>
</evidence>
<dbReference type="PANTHER" id="PTHR46425">
    <property type="entry name" value="TRANSCRIPTION TERMINATION FACTOR RHO"/>
    <property type="match status" value="1"/>
</dbReference>
<dbReference type="AlphaFoldDB" id="A0A7C1JCK3"/>
<comment type="caution">
    <text evidence="5">Lacks conserved residue(s) required for the propagation of feature annotation.</text>
</comment>
<keyword evidence="5" id="KW-0067">ATP-binding</keyword>
<comment type="similarity">
    <text evidence="5 6">Belongs to the Rho family.</text>
</comment>
<evidence type="ECO:0000259" key="7">
    <source>
        <dbReference type="PROSITE" id="PS51856"/>
    </source>
</evidence>
<evidence type="ECO:0000256" key="5">
    <source>
        <dbReference type="HAMAP-Rule" id="MF_01884"/>
    </source>
</evidence>
<dbReference type="InterPro" id="IPR027417">
    <property type="entry name" value="P-loop_NTPase"/>
</dbReference>
<feature type="domain" description="Rho RNA-BD" evidence="7">
    <location>
        <begin position="6"/>
        <end position="78"/>
    </location>
</feature>
<dbReference type="InterPro" id="IPR012340">
    <property type="entry name" value="NA-bd_OB-fold"/>
</dbReference>
<accession>A0A7C1JCK3</accession>
<keyword evidence="4 5" id="KW-0804">Transcription</keyword>
<dbReference type="Gene3D" id="3.40.50.300">
    <property type="entry name" value="P-loop containing nucleotide triphosphate hydrolases"/>
    <property type="match status" value="1"/>
</dbReference>
<dbReference type="InterPro" id="IPR004665">
    <property type="entry name" value="Term_rho"/>
</dbReference>
<keyword evidence="1 5" id="KW-0378">Hydrolase</keyword>
<dbReference type="GO" id="GO:0008186">
    <property type="term" value="F:ATP-dependent activity, acting on RNA"/>
    <property type="evidence" value="ECO:0007669"/>
    <property type="project" value="InterPro"/>
</dbReference>
<evidence type="ECO:0000256" key="3">
    <source>
        <dbReference type="ARBA" id="ARBA00023015"/>
    </source>
</evidence>